<reference evidence="2 3" key="1">
    <citation type="submission" date="2018-01" db="EMBL/GenBank/DDBJ databases">
        <authorList>
            <person name="Clerissi C."/>
        </authorList>
    </citation>
    <scope>NUCLEOTIDE SEQUENCE [LARGE SCALE GENOMIC DNA]</scope>
    <source>
        <strain evidence="2">Cupriavidus oxalaticus LMG 2235</strain>
        <plasmid evidence="3">co2235_mp</plasmid>
    </source>
</reference>
<sequence length="63" mass="6765">MFAIACWLIFSVSVGFVANALGRSGVAWTAFSLILSPSLGLVFVAILDKKRTRSGISPQVAWH</sequence>
<proteinExistence type="predicted"/>
<evidence type="ECO:0000313" key="2">
    <source>
        <dbReference type="EMBL" id="SPC19193.1"/>
    </source>
</evidence>
<evidence type="ECO:0000313" key="3">
    <source>
        <dbReference type="Proteomes" id="UP000256862"/>
    </source>
</evidence>
<name>A0A976GC34_9BURK</name>
<dbReference type="AlphaFoldDB" id="A0A976GC34"/>
<dbReference type="OrthoDB" id="8970831at2"/>
<comment type="caution">
    <text evidence="2">The sequence shown here is derived from an EMBL/GenBank/DDBJ whole genome shotgun (WGS) entry which is preliminary data.</text>
</comment>
<feature type="transmembrane region" description="Helical" evidence="1">
    <location>
        <begin position="25"/>
        <end position="47"/>
    </location>
</feature>
<protein>
    <submittedName>
        <fullName evidence="2">Uncharacterized protein</fullName>
    </submittedName>
</protein>
<evidence type="ECO:0000256" key="1">
    <source>
        <dbReference type="SAM" id="Phobius"/>
    </source>
</evidence>
<keyword evidence="1" id="KW-0812">Transmembrane</keyword>
<dbReference type="Proteomes" id="UP000256862">
    <property type="component" value="Plasmid CO2235_mp"/>
</dbReference>
<organism evidence="2 3">
    <name type="scientific">Cupriavidus oxalaticus</name>
    <dbReference type="NCBI Taxonomy" id="96344"/>
    <lineage>
        <taxon>Bacteria</taxon>
        <taxon>Pseudomonadati</taxon>
        <taxon>Pseudomonadota</taxon>
        <taxon>Betaproteobacteria</taxon>
        <taxon>Burkholderiales</taxon>
        <taxon>Burkholderiaceae</taxon>
        <taxon>Cupriavidus</taxon>
    </lineage>
</organism>
<dbReference type="EMBL" id="OGUS01000135">
    <property type="protein sequence ID" value="SPC19193.1"/>
    <property type="molecule type" value="Genomic_DNA"/>
</dbReference>
<gene>
    <name evidence="2" type="ORF">CO2235_MP120042</name>
</gene>
<keyword evidence="1" id="KW-0472">Membrane</keyword>
<geneLocation type="plasmid" evidence="3">
    <name>co2235_mp</name>
</geneLocation>
<keyword evidence="1" id="KW-1133">Transmembrane helix</keyword>
<accession>A0A976GC34</accession>